<accession>A0A8A4UYN6</accession>
<gene>
    <name evidence="2" type="ORF">J3E67_000694</name>
</gene>
<keyword evidence="1" id="KW-1133">Transmembrane helix</keyword>
<evidence type="ECO:0000256" key="1">
    <source>
        <dbReference type="SAM" id="Phobius"/>
    </source>
</evidence>
<keyword evidence="1" id="KW-0472">Membrane</keyword>
<reference evidence="2" key="1">
    <citation type="submission" date="2021-03" db="EMBL/GenBank/DDBJ databases">
        <title>Whole genome sequence of Lactobacillus gasseri HL75.</title>
        <authorList>
            <person name="Kim J.-M."/>
            <person name="Chung S.H."/>
            <person name="Kim J.-S."/>
        </authorList>
    </citation>
    <scope>NUCLEOTIDE SEQUENCE</scope>
    <source>
        <strain evidence="2">HL75</strain>
    </source>
</reference>
<dbReference type="Proteomes" id="UP000663932">
    <property type="component" value="Chromosome"/>
</dbReference>
<organism evidence="2 3">
    <name type="scientific">Lactobacillus gasseri</name>
    <dbReference type="NCBI Taxonomy" id="1596"/>
    <lineage>
        <taxon>Bacteria</taxon>
        <taxon>Bacillati</taxon>
        <taxon>Bacillota</taxon>
        <taxon>Bacilli</taxon>
        <taxon>Lactobacillales</taxon>
        <taxon>Lactobacillaceae</taxon>
        <taxon>Lactobacillus</taxon>
    </lineage>
</organism>
<evidence type="ECO:0000313" key="2">
    <source>
        <dbReference type="EMBL" id="QTD66364.1"/>
    </source>
</evidence>
<dbReference type="AlphaFoldDB" id="A0A8A4UYN6"/>
<dbReference type="NCBIfam" id="TIGR01673">
    <property type="entry name" value="holin_LLH"/>
    <property type="match status" value="1"/>
</dbReference>
<protein>
    <submittedName>
        <fullName evidence="2">Phage holin</fullName>
    </submittedName>
</protein>
<proteinExistence type="predicted"/>
<dbReference type="InterPro" id="IPR010026">
    <property type="entry name" value="Phage_holin_LL-H"/>
</dbReference>
<evidence type="ECO:0000313" key="3">
    <source>
        <dbReference type="Proteomes" id="UP000663932"/>
    </source>
</evidence>
<keyword evidence="1" id="KW-0812">Transmembrane</keyword>
<name>A0A8A4UYN6_LACGS</name>
<feature type="transmembrane region" description="Helical" evidence="1">
    <location>
        <begin position="6"/>
        <end position="26"/>
    </location>
</feature>
<sequence>MNVNQLLDLAIVATSVAAVVVASVYAKHKIAIDKKAAQGDLLAKAEKIVAQSVSPLVYQAEKRGGDGEDKLTFVVQGLFLLLDMAHLPHPTMSFVKGMVEKSVTAMKQAQSIADTVDKPKTTIVGELKEVNK</sequence>
<dbReference type="RefSeq" id="WP_207991574.1">
    <property type="nucleotide sequence ID" value="NZ_CP071801.1"/>
</dbReference>
<dbReference type="EMBL" id="CP071801">
    <property type="protein sequence ID" value="QTD66364.1"/>
    <property type="molecule type" value="Genomic_DNA"/>
</dbReference>
<dbReference type="Pfam" id="PF09682">
    <property type="entry name" value="Phage_holin_6_1"/>
    <property type="match status" value="1"/>
</dbReference>